<proteinExistence type="predicted"/>
<name>B7KJX9_GLOC7</name>
<dbReference type="OrthoDB" id="9884587at2"/>
<gene>
    <name evidence="2" type="ordered locus">PCC7424_1127</name>
</gene>
<dbReference type="KEGG" id="cyc:PCC7424_1127"/>
<sequence length="213" mass="23972">MIDTVEKIIDRILNDHSLATLFLGVFIAVIASVDRLPLTNPPLVINSTSRIGLWAVAVILIISAVWKLFIAKSEPTNPKPDVDYGIKITQCSVIRNSEFGKDQYDVSVKGEFKNQPPDESLWLFHVDNNQYWPQGQVTIKNEQIWSGKVIVGHNPQQATIMVATVGKAGKILCKYYENVKKESGQYIPLEELTEDIKPFDHQDIPMGQGTYNF</sequence>
<organism evidence="2 3">
    <name type="scientific">Gloeothece citriformis (strain PCC 7424)</name>
    <name type="common">Cyanothece sp. (strain PCC 7424)</name>
    <dbReference type="NCBI Taxonomy" id="65393"/>
    <lineage>
        <taxon>Bacteria</taxon>
        <taxon>Bacillati</taxon>
        <taxon>Cyanobacteriota</taxon>
        <taxon>Cyanophyceae</taxon>
        <taxon>Oscillatoriophycideae</taxon>
        <taxon>Chroococcales</taxon>
        <taxon>Aphanothecaceae</taxon>
        <taxon>Gloeothece</taxon>
        <taxon>Gloeothece citriformis</taxon>
    </lineage>
</organism>
<dbReference type="EMBL" id="CP001291">
    <property type="protein sequence ID" value="ACK69578.1"/>
    <property type="molecule type" value="Genomic_DNA"/>
</dbReference>
<keyword evidence="1" id="KW-0812">Transmembrane</keyword>
<reference evidence="3" key="1">
    <citation type="journal article" date="2011" name="MBio">
        <title>Novel metabolic attributes of the genus Cyanothece, comprising a group of unicellular nitrogen-fixing Cyanobacteria.</title>
        <authorList>
            <person name="Bandyopadhyay A."/>
            <person name="Elvitigala T."/>
            <person name="Welsh E."/>
            <person name="Stockel J."/>
            <person name="Liberton M."/>
            <person name="Min H."/>
            <person name="Sherman L.A."/>
            <person name="Pakrasi H.B."/>
        </authorList>
    </citation>
    <scope>NUCLEOTIDE SEQUENCE [LARGE SCALE GENOMIC DNA]</scope>
    <source>
        <strain evidence="3">PCC 7424</strain>
    </source>
</reference>
<evidence type="ECO:0000313" key="2">
    <source>
        <dbReference type="EMBL" id="ACK69578.1"/>
    </source>
</evidence>
<protein>
    <submittedName>
        <fullName evidence="2">Uncharacterized protein</fullName>
    </submittedName>
</protein>
<accession>B7KJX9</accession>
<keyword evidence="3" id="KW-1185">Reference proteome</keyword>
<dbReference type="AlphaFoldDB" id="B7KJX9"/>
<feature type="transmembrane region" description="Helical" evidence="1">
    <location>
        <begin position="51"/>
        <end position="70"/>
    </location>
</feature>
<dbReference type="Proteomes" id="UP000002384">
    <property type="component" value="Chromosome"/>
</dbReference>
<dbReference type="RefSeq" id="WP_012598524.1">
    <property type="nucleotide sequence ID" value="NC_011729.1"/>
</dbReference>
<dbReference type="HOGENOM" id="CLU_1292629_0_0_3"/>
<evidence type="ECO:0000256" key="1">
    <source>
        <dbReference type="SAM" id="Phobius"/>
    </source>
</evidence>
<keyword evidence="1" id="KW-1133">Transmembrane helix</keyword>
<evidence type="ECO:0000313" key="3">
    <source>
        <dbReference type="Proteomes" id="UP000002384"/>
    </source>
</evidence>
<keyword evidence="1" id="KW-0472">Membrane</keyword>
<feature type="transmembrane region" description="Helical" evidence="1">
    <location>
        <begin position="12"/>
        <end position="31"/>
    </location>
</feature>